<keyword evidence="9 10" id="KW-0472">Membrane</keyword>
<keyword evidence="3 10" id="KW-0813">Transport</keyword>
<accession>A0A7N0U231</accession>
<dbReference type="OMA" id="DYYIATP"/>
<keyword evidence="4" id="KW-1003">Cell membrane</keyword>
<feature type="transmembrane region" description="Helical" evidence="10">
    <location>
        <begin position="191"/>
        <end position="214"/>
    </location>
</feature>
<name>A0A7N0U231_KALFE</name>
<dbReference type="Gene3D" id="1.20.1280.290">
    <property type="match status" value="2"/>
</dbReference>
<dbReference type="AlphaFoldDB" id="A0A7N0U231"/>
<dbReference type="FunFam" id="1.20.1280.290:FF:000003">
    <property type="entry name" value="Bidirectional sugar transporter SWEET"/>
    <property type="match status" value="1"/>
</dbReference>
<feature type="transmembrane region" description="Helical" evidence="10">
    <location>
        <begin position="134"/>
        <end position="153"/>
    </location>
</feature>
<dbReference type="PANTHER" id="PTHR10791:SF157">
    <property type="entry name" value="BIDIRECTIONAL SUGAR TRANSPORTER SWEET"/>
    <property type="match status" value="1"/>
</dbReference>
<evidence type="ECO:0000256" key="5">
    <source>
        <dbReference type="ARBA" id="ARBA00022597"/>
    </source>
</evidence>
<evidence type="ECO:0000256" key="7">
    <source>
        <dbReference type="ARBA" id="ARBA00022737"/>
    </source>
</evidence>
<dbReference type="Gramene" id="Kaladp0053s0004.1.v1.1">
    <property type="protein sequence ID" value="Kaladp0053s0004.1.v1.1"/>
    <property type="gene ID" value="Kaladp0053s0004.v1.1"/>
</dbReference>
<keyword evidence="5 10" id="KW-0762">Sugar transport</keyword>
<evidence type="ECO:0000313" key="11">
    <source>
        <dbReference type="EnsemblPlants" id="Kaladp0053s0004.1.v1.1"/>
    </source>
</evidence>
<dbReference type="InterPro" id="IPR004316">
    <property type="entry name" value="SWEET_rpt"/>
</dbReference>
<feature type="transmembrane region" description="Helical" evidence="10">
    <location>
        <begin position="47"/>
        <end position="65"/>
    </location>
</feature>
<proteinExistence type="inferred from homology"/>
<dbReference type="GO" id="GO:0005886">
    <property type="term" value="C:plasma membrane"/>
    <property type="evidence" value="ECO:0007669"/>
    <property type="project" value="UniProtKB-SubCell"/>
</dbReference>
<evidence type="ECO:0000313" key="12">
    <source>
        <dbReference type="Proteomes" id="UP000594263"/>
    </source>
</evidence>
<keyword evidence="7" id="KW-0677">Repeat</keyword>
<evidence type="ECO:0000256" key="4">
    <source>
        <dbReference type="ARBA" id="ARBA00022475"/>
    </source>
</evidence>
<evidence type="ECO:0000256" key="10">
    <source>
        <dbReference type="RuleBase" id="RU910715"/>
    </source>
</evidence>
<comment type="similarity">
    <text evidence="2 10">Belongs to the SWEET sugar transporter family.</text>
</comment>
<dbReference type="Proteomes" id="UP000594263">
    <property type="component" value="Unplaced"/>
</dbReference>
<dbReference type="Pfam" id="PF03083">
    <property type="entry name" value="MtN3_slv"/>
    <property type="match status" value="2"/>
</dbReference>
<keyword evidence="8 10" id="KW-1133">Transmembrane helix</keyword>
<reference evidence="11" key="1">
    <citation type="submission" date="2021-01" db="UniProtKB">
        <authorList>
            <consortium name="EnsemblPlants"/>
        </authorList>
    </citation>
    <scope>IDENTIFICATION</scope>
</reference>
<evidence type="ECO:0000256" key="2">
    <source>
        <dbReference type="ARBA" id="ARBA00007809"/>
    </source>
</evidence>
<organism evidence="11 12">
    <name type="scientific">Kalanchoe fedtschenkoi</name>
    <name type="common">Lavender scallops</name>
    <name type="synonym">South American air plant</name>
    <dbReference type="NCBI Taxonomy" id="63787"/>
    <lineage>
        <taxon>Eukaryota</taxon>
        <taxon>Viridiplantae</taxon>
        <taxon>Streptophyta</taxon>
        <taxon>Embryophyta</taxon>
        <taxon>Tracheophyta</taxon>
        <taxon>Spermatophyta</taxon>
        <taxon>Magnoliopsida</taxon>
        <taxon>eudicotyledons</taxon>
        <taxon>Gunneridae</taxon>
        <taxon>Pentapetalae</taxon>
        <taxon>Saxifragales</taxon>
        <taxon>Crassulaceae</taxon>
        <taxon>Kalanchoe</taxon>
    </lineage>
</organism>
<evidence type="ECO:0000256" key="3">
    <source>
        <dbReference type="ARBA" id="ARBA00022448"/>
    </source>
</evidence>
<keyword evidence="12" id="KW-1185">Reference proteome</keyword>
<evidence type="ECO:0000256" key="6">
    <source>
        <dbReference type="ARBA" id="ARBA00022692"/>
    </source>
</evidence>
<evidence type="ECO:0000256" key="8">
    <source>
        <dbReference type="ARBA" id="ARBA00022989"/>
    </source>
</evidence>
<dbReference type="EnsemblPlants" id="Kaladp0053s0004.1.v1.1">
    <property type="protein sequence ID" value="Kaladp0053s0004.1.v1.1"/>
    <property type="gene ID" value="Kaladp0053s0004.v1.1"/>
</dbReference>
<dbReference type="PANTHER" id="PTHR10791">
    <property type="entry name" value="RAG1-ACTIVATING PROTEIN 1"/>
    <property type="match status" value="1"/>
</dbReference>
<feature type="transmembrane region" description="Helical" evidence="10">
    <location>
        <begin position="12"/>
        <end position="35"/>
    </location>
</feature>
<protein>
    <recommendedName>
        <fullName evidence="10">Bidirectional sugar transporter SWEET</fullName>
    </recommendedName>
</protein>
<feature type="transmembrane region" description="Helical" evidence="10">
    <location>
        <begin position="71"/>
        <end position="94"/>
    </location>
</feature>
<dbReference type="InterPro" id="IPR047664">
    <property type="entry name" value="SWEET"/>
</dbReference>
<dbReference type="GO" id="GO:0051119">
    <property type="term" value="F:sugar transmembrane transporter activity"/>
    <property type="evidence" value="ECO:0007669"/>
    <property type="project" value="InterPro"/>
</dbReference>
<comment type="subcellular location">
    <subcellularLocation>
        <location evidence="1 10">Cell membrane</location>
        <topology evidence="1 10">Multi-pass membrane protein</topology>
    </subcellularLocation>
</comment>
<dbReference type="FunFam" id="1.20.1280.290:FF:000001">
    <property type="entry name" value="Bidirectional sugar transporter SWEET"/>
    <property type="match status" value="1"/>
</dbReference>
<evidence type="ECO:0000256" key="1">
    <source>
        <dbReference type="ARBA" id="ARBA00004651"/>
    </source>
</evidence>
<comment type="function">
    <text evidence="10">Mediates both low-affinity uptake and efflux of sugar across the membrane.</text>
</comment>
<evidence type="ECO:0000256" key="9">
    <source>
        <dbReference type="ARBA" id="ARBA00023136"/>
    </source>
</evidence>
<feature type="transmembrane region" description="Helical" evidence="10">
    <location>
        <begin position="106"/>
        <end position="128"/>
    </location>
</feature>
<feature type="transmembrane region" description="Helical" evidence="10">
    <location>
        <begin position="165"/>
        <end position="185"/>
    </location>
</feature>
<keyword evidence="6 10" id="KW-0812">Transmembrane</keyword>
<sequence length="306" mass="33990">MVHLPSHQLAPIFGILGNIVSFIVFLAPMPTFYRIYKKKSTEGFQSIPYSVALFSCTLLLYYGFLKTSGGLMIITINSIGCAIEATYLTIYMIYAPKSSKSQTTKLLLGFNLGVYGAISLTTYLSFHAPLRQSVVGWICAIFSVLVFAAPLSIMRLVIKTKSVEYMPFGLSFSLTVSAVMWFFYGMLIKDYYIAMPNVLGFAFGICQMILYAIYRKPGKKVLPDDQKSTPQVSIELANEDDTEKPAVAEPQKSPEHIINVIEEEADNEQVKAECSGNRTEKAVVAEPERIFDIQHHSSIPVVAVCV</sequence>